<dbReference type="PANTHER" id="PTHR42985:SF10">
    <property type="entry name" value="SODIUM-COUPLED MONOCARBOXYLATE TRANSPORTER 1"/>
    <property type="match status" value="1"/>
</dbReference>
<dbReference type="InterPro" id="IPR001734">
    <property type="entry name" value="Na/solute_symporter"/>
</dbReference>
<accession>A0A3Q0RJA9</accession>
<feature type="transmembrane region" description="Helical" evidence="12">
    <location>
        <begin position="55"/>
        <end position="73"/>
    </location>
</feature>
<comment type="similarity">
    <text evidence="2 11">Belongs to the sodium:solute symporter (SSF) (TC 2.A.21) family.</text>
</comment>
<evidence type="ECO:0000256" key="11">
    <source>
        <dbReference type="RuleBase" id="RU362091"/>
    </source>
</evidence>
<feature type="transmembrane region" description="Helical" evidence="12">
    <location>
        <begin position="130"/>
        <end position="151"/>
    </location>
</feature>
<evidence type="ECO:0000256" key="6">
    <source>
        <dbReference type="ARBA" id="ARBA00022989"/>
    </source>
</evidence>
<evidence type="ECO:0000256" key="3">
    <source>
        <dbReference type="ARBA" id="ARBA00022448"/>
    </source>
</evidence>
<feature type="transmembrane region" description="Helical" evidence="12">
    <location>
        <begin position="390"/>
        <end position="411"/>
    </location>
</feature>
<evidence type="ECO:0000256" key="4">
    <source>
        <dbReference type="ARBA" id="ARBA00022475"/>
    </source>
</evidence>
<dbReference type="GO" id="GO:0015730">
    <property type="term" value="P:propanoate transmembrane transport"/>
    <property type="evidence" value="ECO:0007669"/>
    <property type="project" value="TreeGrafter"/>
</dbReference>
<dbReference type="GeneTree" id="ENSGT00940000155166"/>
<dbReference type="InterPro" id="IPR038377">
    <property type="entry name" value="Na/Glc_symporter_sf"/>
</dbReference>
<evidence type="ECO:0000256" key="8">
    <source>
        <dbReference type="ARBA" id="ARBA00023065"/>
    </source>
</evidence>
<evidence type="ECO:0000313" key="13">
    <source>
        <dbReference type="Ensembl" id="ENSACIP00000010432.1"/>
    </source>
</evidence>
<feature type="transmembrane region" description="Helical" evidence="12">
    <location>
        <begin position="190"/>
        <end position="211"/>
    </location>
</feature>
<keyword evidence="9 12" id="KW-0472">Membrane</keyword>
<evidence type="ECO:0000256" key="5">
    <source>
        <dbReference type="ARBA" id="ARBA00022692"/>
    </source>
</evidence>
<proteinExistence type="inferred from homology"/>
<dbReference type="Pfam" id="PF00474">
    <property type="entry name" value="SSF"/>
    <property type="match status" value="2"/>
</dbReference>
<name>A0A3Q0RJA9_AMPCI</name>
<dbReference type="AlphaFoldDB" id="A0A3Q0RJA9"/>
<organism evidence="13 14">
    <name type="scientific">Amphilophus citrinellus</name>
    <name type="common">Midas cichlid</name>
    <name type="synonym">Cichlasoma citrinellum</name>
    <dbReference type="NCBI Taxonomy" id="61819"/>
    <lineage>
        <taxon>Eukaryota</taxon>
        <taxon>Metazoa</taxon>
        <taxon>Chordata</taxon>
        <taxon>Craniata</taxon>
        <taxon>Vertebrata</taxon>
        <taxon>Euteleostomi</taxon>
        <taxon>Actinopterygii</taxon>
        <taxon>Neopterygii</taxon>
        <taxon>Teleostei</taxon>
        <taxon>Neoteleostei</taxon>
        <taxon>Acanthomorphata</taxon>
        <taxon>Ovalentaria</taxon>
        <taxon>Cichlomorphae</taxon>
        <taxon>Cichliformes</taxon>
        <taxon>Cichlidae</taxon>
        <taxon>New World cichlids</taxon>
        <taxon>Cichlasomatinae</taxon>
        <taxon>Heroini</taxon>
        <taxon>Amphilophus</taxon>
    </lineage>
</organism>
<evidence type="ECO:0000313" key="14">
    <source>
        <dbReference type="Proteomes" id="UP000261340"/>
    </source>
</evidence>
<feature type="transmembrane region" description="Helical" evidence="12">
    <location>
        <begin position="157"/>
        <end position="178"/>
    </location>
</feature>
<evidence type="ECO:0000256" key="10">
    <source>
        <dbReference type="ARBA" id="ARBA00023201"/>
    </source>
</evidence>
<keyword evidence="14" id="KW-1185">Reference proteome</keyword>
<keyword evidence="3" id="KW-0813">Transport</keyword>
<dbReference type="STRING" id="61819.ENSACIP00000010432"/>
<feature type="transmembrane region" description="Helical" evidence="12">
    <location>
        <begin position="217"/>
        <end position="235"/>
    </location>
</feature>
<evidence type="ECO:0000256" key="9">
    <source>
        <dbReference type="ARBA" id="ARBA00023136"/>
    </source>
</evidence>
<comment type="subcellular location">
    <subcellularLocation>
        <location evidence="1">Cell membrane</location>
        <topology evidence="1">Multi-pass membrane protein</topology>
    </subcellularLocation>
</comment>
<reference evidence="13" key="1">
    <citation type="submission" date="2025-08" db="UniProtKB">
        <authorList>
            <consortium name="Ensembl"/>
        </authorList>
    </citation>
    <scope>IDENTIFICATION</scope>
</reference>
<feature type="transmembrane region" description="Helical" evidence="12">
    <location>
        <begin position="85"/>
        <end position="109"/>
    </location>
</feature>
<dbReference type="GO" id="GO:0070062">
    <property type="term" value="C:extracellular exosome"/>
    <property type="evidence" value="ECO:0007669"/>
    <property type="project" value="TreeGrafter"/>
</dbReference>
<feature type="transmembrane region" description="Helical" evidence="12">
    <location>
        <begin position="316"/>
        <end position="341"/>
    </location>
</feature>
<protein>
    <submittedName>
        <fullName evidence="13">Solute carrier family 5 member 8</fullName>
    </submittedName>
</protein>
<keyword evidence="5 12" id="KW-0812">Transmembrane</keyword>
<dbReference type="Proteomes" id="UP000261340">
    <property type="component" value="Unplaced"/>
</dbReference>
<feature type="transmembrane region" description="Helical" evidence="12">
    <location>
        <begin position="492"/>
        <end position="516"/>
    </location>
</feature>
<sequence>MNEDVPGADPLQIADYVVFALMLLVSTGISLYCARIGRSQSNSRDFLTGGRKLTALPVSLSLTAGILSSVILLSLPVEVYCYGAIIGYTCIAYFLAQVCTSEIFLPIFYRLAITSTFQYLELRFNRATRLLATFVMVLITGLVIYAPALALNQVTGWNLWLLIFVTGTVCTICCTLGGMKAVVWINVFQIGIMFAGLMSVICKCLVLEGGISVLRHTFWTILIGGTVGWTMASGTNQGQVQKYNSCKSITHARIAVFLNLLSFWLFLASAVFSGLCLYSFYKNCDPWTAGQISSPDQLMPYLVMDILKGHPGLPGLFLAAVYSGTLSTVSSTLNAIVAVTLEDLIKPYIRLTDSQFLYVSRGLSICFGVVCITMAGLASLMGLLVQARAVIGGVTGGPMFGLFVLGILCPFANSKGGLFGLAFGSAATLSVTLGHMLSYSDPEMTRPLSLNTEGCNITTAGSVNWTTAFPPQLNLSTMSLVHRTSNWHSPSYLYFSLIGFLTTVIVGMIISIYTGGLNQRVEPRLMLMKEDTISYHLFELIKYKASPVVWKQVSSTRGEINFISPFRSRKDQAGLNRMRWR</sequence>
<dbReference type="InterPro" id="IPR051163">
    <property type="entry name" value="Sodium:Solute_Symporter_SSF"/>
</dbReference>
<keyword evidence="10" id="KW-0739">Sodium transport</keyword>
<evidence type="ECO:0000256" key="1">
    <source>
        <dbReference type="ARBA" id="ARBA00004651"/>
    </source>
</evidence>
<dbReference type="GO" id="GO:0005886">
    <property type="term" value="C:plasma membrane"/>
    <property type="evidence" value="ECO:0007669"/>
    <property type="project" value="UniProtKB-SubCell"/>
</dbReference>
<keyword evidence="8" id="KW-0406">Ion transport</keyword>
<dbReference type="GO" id="GO:0005343">
    <property type="term" value="F:organic acid:sodium symporter activity"/>
    <property type="evidence" value="ECO:0007669"/>
    <property type="project" value="TreeGrafter"/>
</dbReference>
<feature type="transmembrane region" description="Helical" evidence="12">
    <location>
        <begin position="16"/>
        <end position="34"/>
    </location>
</feature>
<evidence type="ECO:0000256" key="7">
    <source>
        <dbReference type="ARBA" id="ARBA00023053"/>
    </source>
</evidence>
<feature type="transmembrane region" description="Helical" evidence="12">
    <location>
        <begin position="256"/>
        <end position="281"/>
    </location>
</feature>
<evidence type="ECO:0000256" key="2">
    <source>
        <dbReference type="ARBA" id="ARBA00006434"/>
    </source>
</evidence>
<keyword evidence="7" id="KW-0915">Sodium</keyword>
<keyword evidence="4" id="KW-1003">Cell membrane</keyword>
<dbReference type="Gene3D" id="1.20.1730.10">
    <property type="entry name" value="Sodium/glucose cotransporter"/>
    <property type="match status" value="1"/>
</dbReference>
<dbReference type="OMA" id="PGIALWH"/>
<feature type="transmembrane region" description="Helical" evidence="12">
    <location>
        <begin position="418"/>
        <end position="437"/>
    </location>
</feature>
<reference evidence="13" key="2">
    <citation type="submission" date="2025-09" db="UniProtKB">
        <authorList>
            <consortium name="Ensembl"/>
        </authorList>
    </citation>
    <scope>IDENTIFICATION</scope>
</reference>
<dbReference type="PANTHER" id="PTHR42985">
    <property type="entry name" value="SODIUM-COUPLED MONOCARBOXYLATE TRANSPORTER"/>
    <property type="match status" value="1"/>
</dbReference>
<dbReference type="Ensembl" id="ENSACIT00000010731.1">
    <property type="protein sequence ID" value="ENSACIP00000010432.1"/>
    <property type="gene ID" value="ENSACIG00000008155.1"/>
</dbReference>
<keyword evidence="6 12" id="KW-1133">Transmembrane helix</keyword>
<evidence type="ECO:0000256" key="12">
    <source>
        <dbReference type="SAM" id="Phobius"/>
    </source>
</evidence>
<dbReference type="PROSITE" id="PS50283">
    <property type="entry name" value="NA_SOLUT_SYMP_3"/>
    <property type="match status" value="1"/>
</dbReference>
<feature type="transmembrane region" description="Helical" evidence="12">
    <location>
        <begin position="362"/>
        <end position="384"/>
    </location>
</feature>